<evidence type="ECO:0000313" key="2">
    <source>
        <dbReference type="Proteomes" id="UP000019132"/>
    </source>
</evidence>
<protein>
    <recommendedName>
        <fullName evidence="3">DUF659 domain-containing protein</fullName>
    </recommendedName>
</protein>
<organism evidence="1 2">
    <name type="scientific">Globisporangium ultimum (strain ATCC 200006 / CBS 805.95 / DAOM BR144)</name>
    <name type="common">Pythium ultimum</name>
    <dbReference type="NCBI Taxonomy" id="431595"/>
    <lineage>
        <taxon>Eukaryota</taxon>
        <taxon>Sar</taxon>
        <taxon>Stramenopiles</taxon>
        <taxon>Oomycota</taxon>
        <taxon>Peronosporomycetes</taxon>
        <taxon>Pythiales</taxon>
        <taxon>Pythiaceae</taxon>
        <taxon>Globisporangium</taxon>
    </lineage>
</organism>
<name>K3WLF3_GLOUD</name>
<dbReference type="InParanoid" id="K3WLF3"/>
<keyword evidence="2" id="KW-1185">Reference proteome</keyword>
<dbReference type="SUPFAM" id="SSF53098">
    <property type="entry name" value="Ribonuclease H-like"/>
    <property type="match status" value="1"/>
</dbReference>
<accession>K3WLF3</accession>
<reference evidence="2" key="1">
    <citation type="journal article" date="2010" name="Genome Biol.">
        <title>Genome sequence of the necrotrophic plant pathogen Pythium ultimum reveals original pathogenicity mechanisms and effector repertoire.</title>
        <authorList>
            <person name="Levesque C.A."/>
            <person name="Brouwer H."/>
            <person name="Cano L."/>
            <person name="Hamilton J.P."/>
            <person name="Holt C."/>
            <person name="Huitema E."/>
            <person name="Raffaele S."/>
            <person name="Robideau G.P."/>
            <person name="Thines M."/>
            <person name="Win J."/>
            <person name="Zerillo M.M."/>
            <person name="Beakes G.W."/>
            <person name="Boore J.L."/>
            <person name="Busam D."/>
            <person name="Dumas B."/>
            <person name="Ferriera S."/>
            <person name="Fuerstenberg S.I."/>
            <person name="Gachon C.M."/>
            <person name="Gaulin E."/>
            <person name="Govers F."/>
            <person name="Grenville-Briggs L."/>
            <person name="Horner N."/>
            <person name="Hostetler J."/>
            <person name="Jiang R.H."/>
            <person name="Johnson J."/>
            <person name="Krajaejun T."/>
            <person name="Lin H."/>
            <person name="Meijer H.J."/>
            <person name="Moore B."/>
            <person name="Morris P."/>
            <person name="Phuntmart V."/>
            <person name="Puiu D."/>
            <person name="Shetty J."/>
            <person name="Stajich J.E."/>
            <person name="Tripathy S."/>
            <person name="Wawra S."/>
            <person name="van West P."/>
            <person name="Whitty B.R."/>
            <person name="Coutinho P.M."/>
            <person name="Henrissat B."/>
            <person name="Martin F."/>
            <person name="Thomas P.D."/>
            <person name="Tyler B.M."/>
            <person name="De Vries R.P."/>
            <person name="Kamoun S."/>
            <person name="Yandell M."/>
            <person name="Tisserat N."/>
            <person name="Buell C.R."/>
        </authorList>
    </citation>
    <scope>NUCLEOTIDE SEQUENCE</scope>
    <source>
        <strain evidence="2">DAOM:BR144</strain>
    </source>
</reference>
<dbReference type="STRING" id="431595.K3WLF3"/>
<sequence>MLQKKQASTGGWVNLLSDLWQNISKHHVLGCQLTLFGSLYTYSLEEVGSRHDGIAIAQQLESALLKAKSEHWGIGTIVTDNAGQCGQARRILALRWPRIAYVFYFTHDINNLVKAVLKSTFQGVAAQAASAVNCLNASSSKWLRRAWDIMKHVYGVELSFFSLRETRWNSMQACFASLLCVRTALQMLWFESRDAQDFPSTLNVFGANLLDGSSRN</sequence>
<dbReference type="VEuPathDB" id="FungiDB:PYU1_G005784"/>
<dbReference type="eggNOG" id="ENOG502SNGM">
    <property type="taxonomic scope" value="Eukaryota"/>
</dbReference>
<dbReference type="OMA" id="RWPRIAY"/>
<dbReference type="EnsemblProtists" id="PYU1_T005795">
    <property type="protein sequence ID" value="PYU1_T005795"/>
    <property type="gene ID" value="PYU1_G005784"/>
</dbReference>
<evidence type="ECO:0008006" key="3">
    <source>
        <dbReference type="Google" id="ProtNLM"/>
    </source>
</evidence>
<evidence type="ECO:0000313" key="1">
    <source>
        <dbReference type="EnsemblProtists" id="PYU1_T005795"/>
    </source>
</evidence>
<reference evidence="1" key="3">
    <citation type="submission" date="2015-02" db="UniProtKB">
        <authorList>
            <consortium name="EnsemblProtists"/>
        </authorList>
    </citation>
    <scope>IDENTIFICATION</scope>
    <source>
        <strain evidence="1">DAOM BR144</strain>
    </source>
</reference>
<dbReference type="Proteomes" id="UP000019132">
    <property type="component" value="Unassembled WGS sequence"/>
</dbReference>
<proteinExistence type="predicted"/>
<dbReference type="EMBL" id="GL376573">
    <property type="status" value="NOT_ANNOTATED_CDS"/>
    <property type="molecule type" value="Genomic_DNA"/>
</dbReference>
<dbReference type="AlphaFoldDB" id="K3WLF3"/>
<reference evidence="2" key="2">
    <citation type="submission" date="2010-04" db="EMBL/GenBank/DDBJ databases">
        <authorList>
            <person name="Buell R."/>
            <person name="Hamilton J."/>
            <person name="Hostetler J."/>
        </authorList>
    </citation>
    <scope>NUCLEOTIDE SEQUENCE [LARGE SCALE GENOMIC DNA]</scope>
    <source>
        <strain evidence="2">DAOM:BR144</strain>
    </source>
</reference>
<dbReference type="InterPro" id="IPR012337">
    <property type="entry name" value="RNaseH-like_sf"/>
</dbReference>
<dbReference type="HOGENOM" id="CLU_1279930_0_0_1"/>